<organism evidence="7 8">
    <name type="scientific">Sphingobacterium suaedae</name>
    <dbReference type="NCBI Taxonomy" id="1686402"/>
    <lineage>
        <taxon>Bacteria</taxon>
        <taxon>Pseudomonadati</taxon>
        <taxon>Bacteroidota</taxon>
        <taxon>Sphingobacteriia</taxon>
        <taxon>Sphingobacteriales</taxon>
        <taxon>Sphingobacteriaceae</taxon>
        <taxon>Sphingobacterium</taxon>
    </lineage>
</organism>
<evidence type="ECO:0000313" key="7">
    <source>
        <dbReference type="EMBL" id="MFD2546098.1"/>
    </source>
</evidence>
<feature type="domain" description="Translocation and assembly module TamB C-terminal" evidence="6">
    <location>
        <begin position="1150"/>
        <end position="1593"/>
    </location>
</feature>
<evidence type="ECO:0000256" key="4">
    <source>
        <dbReference type="ARBA" id="ARBA00023136"/>
    </source>
</evidence>
<feature type="compositionally biased region" description="Basic and acidic residues" evidence="5">
    <location>
        <begin position="1704"/>
        <end position="1748"/>
    </location>
</feature>
<dbReference type="Proteomes" id="UP001597545">
    <property type="component" value="Unassembled WGS sequence"/>
</dbReference>
<comment type="subcellular location">
    <subcellularLocation>
        <location evidence="1">Membrane</location>
        <topology evidence="1">Single-pass membrane protein</topology>
    </subcellularLocation>
</comment>
<dbReference type="EMBL" id="JBHULR010000001">
    <property type="protein sequence ID" value="MFD2546098.1"/>
    <property type="molecule type" value="Genomic_DNA"/>
</dbReference>
<feature type="compositionally biased region" description="Polar residues" evidence="5">
    <location>
        <begin position="1690"/>
        <end position="1699"/>
    </location>
</feature>
<proteinExistence type="predicted"/>
<evidence type="ECO:0000256" key="1">
    <source>
        <dbReference type="ARBA" id="ARBA00004167"/>
    </source>
</evidence>
<keyword evidence="4" id="KW-0472">Membrane</keyword>
<feature type="compositionally biased region" description="Basic and acidic residues" evidence="5">
    <location>
        <begin position="1667"/>
        <end position="1688"/>
    </location>
</feature>
<keyword evidence="2" id="KW-0812">Transmembrane</keyword>
<sequence>MGKVTSYVENKIGTPVRIGYVNITFPKKLVLENVYFEDQSKDTLVAGERLLVDINMFKLLKNTVEIEELELEGITAKINRSLPDSTFNFDYIVQAFSSQKESTPTADTSSALVFDIDDVLFKRIHFVYTDEVIGTRADIRLQHFDTKVKRFDLTGNMAFAMPNLKVDGLTAFVNQWQPVSDAEAPSAADFGITDTSVQASSLLPDLSIENVDLSNIFVQYQDASSSMDTKFDIKRLTANIKEMDLNREIVRLEEVALDESDSQILLGKTIKKTTDGDRDSSSMNWIVSADRLLINKTKVTFRDDNQARMKGFDYFNIGIRDFFGELEDLYYSSDSISGSLKSLTAQDRSGFTIKSLQADFMYNNTGATITNLLAETPWTTIRDRIQVYYPSLDALSENPGLVQVDARIRKSTIDMRDILYFAPFLDTMDVMKPLLTRSFYIDGSVKGRMDNLVIPNIEFRTLDRTHLIASATIKGLPDMDKLDIDLKLRKLTTGKADIERLVARSMLPDSLQLPNAISLSGTFRGGMKGFDANLSLITEKGNATVNGNLSMGRDTTYDAYVSIDNFHIGSLLKQDSILGMLSAEAKVVGTGLNPKSMNATVKGTLNHLDAMGYAYRNIQLDIQANGGDIAGTVNSPDPNLQLQMDFAADMRGIYPKLQATVMVDSINLQNLKLMDDNFRYHGKIVADFETADPDFLNGSLTVSNSSIAYNDQRYTLDSISLTATADTSRNTLVLKSEFLQAHLVGKYRLTELSASVQDIIRMYYNPKGTAPTTLAYEPQNFEFSASLNNSRFIRDFFPELQEMRDVTLDGTFDSESKSIMAKLIAPKVLYDGMLIENVGIDLTTADSTLYYSALINKIKVNNIELSNTVFSGSVMENNLDFGLWIKDKVDKEQYHLGAKMQVTDNNYILSLNEDGLMLNYENWQIDTDNQLSFGTDGIRAKSFRLTNNGQELLIQSQDSTLNAPLDLTFNNFRIETFTEILESETLNMGGGINGTATISRLESNPVFVSDLEINKFYFGKDTVGNVLVKVDNIQENTFSADVKITDNGNDVQLIGDFISLPGEPSSIDATLSLKPMKLTTIQAFSLGYLEDCSGDLVGNLKVTGTVDAPRINGELAFQQGKLNVAMLNADLLMDNQVIRFNNQGIQFRQFEIKDSRGNASKLNGSIRTTTYTDFDFNLNLSMDDFAAVNSTREDNDLFFGKLYLTSNLRITGDLNNPRIDGNVKANDKTDFVFIVPNDDPGIAQRDGVVKFVDRSDTARANVFARLDSMTTATKLSGYDIALNLSTDREAKFKVILDEGTQDALNIQGIAELNTTIDASDKITMSGTFTVEKGDYTFSLGPISKPFIFQKGSTITWNGDPLDARLDITAIYRNRFSTLELVQSQIGSESQNLYKQRIPFDVKLILTGELFKPEINFDIDLDENNAIASQDVVSKVNIALANIRSDPAELNKQVFSLIALGRFMSSNPFESLSGGGGAEGLARSTVSSFLTSQLNNLASDLIKGVELDFNLQSEEDYLTGNAETRTDLNVGVSKMLFDDRLKITIGSNFEVEGNTRPGEKATNIAGDISLEYQLSKDGRYFARVYRKNQYQATLQGQFVETGIGFIINMSYDKFKELFMSSRALEQYYNTDSRSFRRRFDVERMETDSVYRDSVRLVIRDSLMKHSPEFRKRMEERQREEQEELQKNNNKDSSQTKTQDTAARIIRKEELDSLEKEQETRDKNDSKQDEKHATTTTIRNEEEERRSNEN</sequence>
<gene>
    <name evidence="7" type="ORF">ACFSR5_00420</name>
</gene>
<keyword evidence="3" id="KW-1133">Transmembrane helix</keyword>
<reference evidence="8" key="1">
    <citation type="journal article" date="2019" name="Int. J. Syst. Evol. Microbiol.">
        <title>The Global Catalogue of Microorganisms (GCM) 10K type strain sequencing project: providing services to taxonomists for standard genome sequencing and annotation.</title>
        <authorList>
            <consortium name="The Broad Institute Genomics Platform"/>
            <consortium name="The Broad Institute Genome Sequencing Center for Infectious Disease"/>
            <person name="Wu L."/>
            <person name="Ma J."/>
        </authorList>
    </citation>
    <scope>NUCLEOTIDE SEQUENCE [LARGE SCALE GENOMIC DNA]</scope>
    <source>
        <strain evidence="8">KCTC 42662</strain>
    </source>
</reference>
<keyword evidence="8" id="KW-1185">Reference proteome</keyword>
<evidence type="ECO:0000313" key="8">
    <source>
        <dbReference type="Proteomes" id="UP001597545"/>
    </source>
</evidence>
<dbReference type="RefSeq" id="WP_380899555.1">
    <property type="nucleotide sequence ID" value="NZ_JBHUEG010000002.1"/>
</dbReference>
<name>A0ABW5KCG8_9SPHI</name>
<evidence type="ECO:0000256" key="5">
    <source>
        <dbReference type="SAM" id="MobiDB-lite"/>
    </source>
</evidence>
<dbReference type="PANTHER" id="PTHR36985:SF1">
    <property type="entry name" value="TRANSLOCATION AND ASSEMBLY MODULE SUBUNIT TAMB"/>
    <property type="match status" value="1"/>
</dbReference>
<evidence type="ECO:0000256" key="2">
    <source>
        <dbReference type="ARBA" id="ARBA00022692"/>
    </source>
</evidence>
<evidence type="ECO:0000259" key="6">
    <source>
        <dbReference type="Pfam" id="PF04357"/>
    </source>
</evidence>
<protein>
    <submittedName>
        <fullName evidence="7">Translocation/assembly module TamB domain-containing protein</fullName>
    </submittedName>
</protein>
<dbReference type="Pfam" id="PF04357">
    <property type="entry name" value="TamB"/>
    <property type="match status" value="1"/>
</dbReference>
<dbReference type="PANTHER" id="PTHR36985">
    <property type="entry name" value="TRANSLOCATION AND ASSEMBLY MODULE SUBUNIT TAMB"/>
    <property type="match status" value="1"/>
</dbReference>
<accession>A0ABW5KCG8</accession>
<dbReference type="InterPro" id="IPR007452">
    <property type="entry name" value="TamB_C"/>
</dbReference>
<feature type="region of interest" description="Disordered" evidence="5">
    <location>
        <begin position="1667"/>
        <end position="1748"/>
    </location>
</feature>
<evidence type="ECO:0000256" key="3">
    <source>
        <dbReference type="ARBA" id="ARBA00022989"/>
    </source>
</evidence>
<comment type="caution">
    <text evidence="7">The sequence shown here is derived from an EMBL/GenBank/DDBJ whole genome shotgun (WGS) entry which is preliminary data.</text>
</comment>